<evidence type="ECO:0000313" key="3">
    <source>
        <dbReference type="Proteomes" id="UP001403385"/>
    </source>
</evidence>
<keyword evidence="2" id="KW-0808">Transferase</keyword>
<dbReference type="EMBL" id="JBDKWZ010000015">
    <property type="protein sequence ID" value="MEN7550667.1"/>
    <property type="molecule type" value="Genomic_DNA"/>
</dbReference>
<accession>A0AAW9S3F2</accession>
<dbReference type="AlphaFoldDB" id="A0AAW9S3F2"/>
<dbReference type="Gene3D" id="3.40.630.30">
    <property type="match status" value="1"/>
</dbReference>
<sequence>MSKESLVEIVRYQPSHQKAWDEFVRNEANNAPFFFQRAYLAYHQHRFVEHSLLVYQNNKIIVLLPATEDGQQLNSHGGLPFGGLVYHRQISFEQLLATFQKVLEYLTAQGFTKLVYKQVPAYFHIFPGEWEDYLLYVLKAESHSSELNMLVHLKEADRKVESRRKRGGKKAVKRGLSFQESNDWKGFWQVLEQNLQQRFGVNPVHTLAEIKTLKERFPENIRLYTVVSESAVCAGTVVFLHPGLVHAQYIATSPQGRASGANDLLFDALMKRYSQKKYFSLGVSNTREGVQLNQGLLTWKASWGARPVLHHRFEIPTVHSFLLDEI</sequence>
<proteinExistence type="predicted"/>
<comment type="caution">
    <text evidence="2">The sequence shown here is derived from an EMBL/GenBank/DDBJ whole genome shotgun (WGS) entry which is preliminary data.</text>
</comment>
<feature type="domain" description="BioF2-like acetyltransferase" evidence="1">
    <location>
        <begin position="165"/>
        <end position="283"/>
    </location>
</feature>
<dbReference type="Pfam" id="PF13480">
    <property type="entry name" value="Acetyltransf_6"/>
    <property type="match status" value="1"/>
</dbReference>
<keyword evidence="2" id="KW-0012">Acyltransferase</keyword>
<name>A0AAW9S3F2_9BACT</name>
<evidence type="ECO:0000259" key="1">
    <source>
        <dbReference type="Pfam" id="PF13480"/>
    </source>
</evidence>
<protein>
    <submittedName>
        <fullName evidence="2">GNAT family N-acetyltransferase</fullName>
        <ecNumber evidence="2">2.3.1.-</ecNumber>
    </submittedName>
</protein>
<evidence type="ECO:0000313" key="2">
    <source>
        <dbReference type="EMBL" id="MEN7550667.1"/>
    </source>
</evidence>
<dbReference type="EC" id="2.3.1.-" evidence="2"/>
<gene>
    <name evidence="2" type="ORF">AAG747_22295</name>
</gene>
<dbReference type="GO" id="GO:0016746">
    <property type="term" value="F:acyltransferase activity"/>
    <property type="evidence" value="ECO:0007669"/>
    <property type="project" value="UniProtKB-KW"/>
</dbReference>
<dbReference type="InterPro" id="IPR016181">
    <property type="entry name" value="Acyl_CoA_acyltransferase"/>
</dbReference>
<dbReference type="RefSeq" id="WP_346823449.1">
    <property type="nucleotide sequence ID" value="NZ_JBDKWZ010000015.1"/>
</dbReference>
<organism evidence="2 3">
    <name type="scientific">Rapidithrix thailandica</name>
    <dbReference type="NCBI Taxonomy" id="413964"/>
    <lineage>
        <taxon>Bacteria</taxon>
        <taxon>Pseudomonadati</taxon>
        <taxon>Bacteroidota</taxon>
        <taxon>Cytophagia</taxon>
        <taxon>Cytophagales</taxon>
        <taxon>Flammeovirgaceae</taxon>
        <taxon>Rapidithrix</taxon>
    </lineage>
</organism>
<dbReference type="SUPFAM" id="SSF55729">
    <property type="entry name" value="Acyl-CoA N-acyltransferases (Nat)"/>
    <property type="match status" value="1"/>
</dbReference>
<reference evidence="2 3" key="1">
    <citation type="submission" date="2024-04" db="EMBL/GenBank/DDBJ databases">
        <title>Novel genus in family Flammeovirgaceae.</title>
        <authorList>
            <person name="Nguyen T.H."/>
            <person name="Vuong T.Q."/>
            <person name="Le H."/>
            <person name="Kim S.-G."/>
        </authorList>
    </citation>
    <scope>NUCLEOTIDE SEQUENCE [LARGE SCALE GENOMIC DNA]</scope>
    <source>
        <strain evidence="2 3">JCM 23209</strain>
    </source>
</reference>
<keyword evidence="3" id="KW-1185">Reference proteome</keyword>
<dbReference type="InterPro" id="IPR038740">
    <property type="entry name" value="BioF2-like_GNAT_dom"/>
</dbReference>
<dbReference type="Proteomes" id="UP001403385">
    <property type="component" value="Unassembled WGS sequence"/>
</dbReference>